<evidence type="ECO:0000256" key="1">
    <source>
        <dbReference type="ARBA" id="ARBA00001298"/>
    </source>
</evidence>
<sequence length="190" mass="21770">MSGGNFTFRRLEIPDVILIEPKVFFDNRGFFMEFYKATEFEMNGIKYKFVQDNHSYSKKGVLRGLHYQLNPKAQGKLVRCIRGKILDVAVDIRKGSPWYGKWVAAELSEENKLMLWIPPGFAHGFVALEDSEIIYKCTAEYDPALDRGILWNDPEIAIDWPISDPILSAKDANLPLLKDADNNFVYEGES</sequence>
<dbReference type="PANTHER" id="PTHR21047:SF2">
    <property type="entry name" value="THYMIDINE DIPHOSPHO-4-KETO-RHAMNOSE 3,5-EPIMERASE"/>
    <property type="match status" value="1"/>
</dbReference>
<dbReference type="GO" id="GO:0008830">
    <property type="term" value="F:dTDP-4-dehydrorhamnose 3,5-epimerase activity"/>
    <property type="evidence" value="ECO:0007669"/>
    <property type="project" value="UniProtKB-UniRule"/>
</dbReference>
<accession>A0A1M6S9Y5</accession>
<dbReference type="GO" id="GO:0005829">
    <property type="term" value="C:cytosol"/>
    <property type="evidence" value="ECO:0007669"/>
    <property type="project" value="TreeGrafter"/>
</dbReference>
<dbReference type="CDD" id="cd00438">
    <property type="entry name" value="cupin_RmlC"/>
    <property type="match status" value="1"/>
</dbReference>
<dbReference type="Pfam" id="PF00908">
    <property type="entry name" value="dTDP_sugar_isom"/>
    <property type="match status" value="1"/>
</dbReference>
<evidence type="ECO:0000256" key="5">
    <source>
        <dbReference type="PIRSR" id="PIRSR600888-1"/>
    </source>
</evidence>
<dbReference type="OrthoDB" id="9800680at2"/>
<dbReference type="SUPFAM" id="SSF51182">
    <property type="entry name" value="RmlC-like cupins"/>
    <property type="match status" value="1"/>
</dbReference>
<evidence type="ECO:0000313" key="9">
    <source>
        <dbReference type="Proteomes" id="UP000189810"/>
    </source>
</evidence>
<comment type="pathway">
    <text evidence="7">Carbohydrate biosynthesis; dTDP-L-rhamnose biosynthesis.</text>
</comment>
<dbReference type="InterPro" id="IPR014710">
    <property type="entry name" value="RmlC-like_jellyroll"/>
</dbReference>
<dbReference type="PANTHER" id="PTHR21047">
    <property type="entry name" value="DTDP-6-DEOXY-D-GLUCOSE-3,5 EPIMERASE"/>
    <property type="match status" value="1"/>
</dbReference>
<dbReference type="InterPro" id="IPR000888">
    <property type="entry name" value="RmlC-like"/>
</dbReference>
<keyword evidence="7" id="KW-0413">Isomerase</keyword>
<feature type="site" description="Participates in a stacking interaction with the thymidine ring of dTDP-4-oxo-6-deoxyglucose" evidence="6">
    <location>
        <position position="141"/>
    </location>
</feature>
<dbReference type="Gene3D" id="2.60.120.10">
    <property type="entry name" value="Jelly Rolls"/>
    <property type="match status" value="1"/>
</dbReference>
<evidence type="ECO:0000256" key="6">
    <source>
        <dbReference type="PIRSR" id="PIRSR600888-3"/>
    </source>
</evidence>
<evidence type="ECO:0000256" key="4">
    <source>
        <dbReference type="ARBA" id="ARBA00019595"/>
    </source>
</evidence>
<reference evidence="8 9" key="1">
    <citation type="submission" date="2016-11" db="EMBL/GenBank/DDBJ databases">
        <authorList>
            <person name="Jaros S."/>
            <person name="Januszkiewicz K."/>
            <person name="Wedrychowicz H."/>
        </authorList>
    </citation>
    <scope>NUCLEOTIDE SEQUENCE [LARGE SCALE GENOMIC DNA]</scope>
    <source>
        <strain evidence="8 9">DSM 19557</strain>
    </source>
</reference>
<comment type="similarity">
    <text evidence="7">Belongs to the dTDP-4-dehydrorhamnose 3,5-epimerase family.</text>
</comment>
<feature type="active site" description="Proton acceptor" evidence="5">
    <location>
        <position position="66"/>
    </location>
</feature>
<name>A0A1M6S9Y5_9AQUI</name>
<feature type="active site" description="Proton donor" evidence="5">
    <location>
        <position position="135"/>
    </location>
</feature>
<dbReference type="STRING" id="381751.SAMN05444391_0944"/>
<evidence type="ECO:0000313" key="8">
    <source>
        <dbReference type="EMBL" id="SHK41584.1"/>
    </source>
</evidence>
<dbReference type="EMBL" id="LT670846">
    <property type="protein sequence ID" value="SHK41584.1"/>
    <property type="molecule type" value="Genomic_DNA"/>
</dbReference>
<dbReference type="EC" id="5.1.3.13" evidence="3 7"/>
<evidence type="ECO:0000256" key="7">
    <source>
        <dbReference type="RuleBase" id="RU364069"/>
    </source>
</evidence>
<dbReference type="GO" id="GO:0000271">
    <property type="term" value="P:polysaccharide biosynthetic process"/>
    <property type="evidence" value="ECO:0007669"/>
    <property type="project" value="TreeGrafter"/>
</dbReference>
<keyword evidence="9" id="KW-1185">Reference proteome</keyword>
<dbReference type="AlphaFoldDB" id="A0A1M6S9Y5"/>
<comment type="subunit">
    <text evidence="7">Homodimer.</text>
</comment>
<protein>
    <recommendedName>
        <fullName evidence="4 7">dTDP-4-dehydrorhamnose 3,5-epimerase</fullName>
        <ecNumber evidence="3 7">5.1.3.13</ecNumber>
    </recommendedName>
    <alternativeName>
        <fullName evidence="7">Thymidine diphospho-4-keto-rhamnose 3,5-epimerase</fullName>
    </alternativeName>
</protein>
<gene>
    <name evidence="8" type="ORF">SAMN05444391_0944</name>
</gene>
<dbReference type="InterPro" id="IPR011051">
    <property type="entry name" value="RmlC_Cupin_sf"/>
</dbReference>
<dbReference type="NCBIfam" id="TIGR01221">
    <property type="entry name" value="rmlC"/>
    <property type="match status" value="1"/>
</dbReference>
<dbReference type="GO" id="GO:0019305">
    <property type="term" value="P:dTDP-rhamnose biosynthetic process"/>
    <property type="evidence" value="ECO:0007669"/>
    <property type="project" value="UniProtKB-UniRule"/>
</dbReference>
<evidence type="ECO:0000256" key="3">
    <source>
        <dbReference type="ARBA" id="ARBA00012098"/>
    </source>
</evidence>
<dbReference type="RefSeq" id="WP_079654072.1">
    <property type="nucleotide sequence ID" value="NZ_LT670846.1"/>
</dbReference>
<evidence type="ECO:0000256" key="2">
    <source>
        <dbReference type="ARBA" id="ARBA00001997"/>
    </source>
</evidence>
<dbReference type="UniPathway" id="UPA00124"/>
<comment type="catalytic activity">
    <reaction evidence="1 7">
        <text>dTDP-4-dehydro-6-deoxy-alpha-D-glucose = dTDP-4-dehydro-beta-L-rhamnose</text>
        <dbReference type="Rhea" id="RHEA:16969"/>
        <dbReference type="ChEBI" id="CHEBI:57649"/>
        <dbReference type="ChEBI" id="CHEBI:62830"/>
        <dbReference type="EC" id="5.1.3.13"/>
    </reaction>
</comment>
<dbReference type="Proteomes" id="UP000189810">
    <property type="component" value="Chromosome I"/>
</dbReference>
<proteinExistence type="inferred from homology"/>
<comment type="function">
    <text evidence="2 7">Catalyzes the epimerization of the C3' and C5'positions of dTDP-6-deoxy-D-xylo-4-hexulose, forming dTDP-6-deoxy-L-lyxo-4-hexulose.</text>
</comment>
<organism evidence="8 9">
    <name type="scientific">Thermocrinis minervae</name>
    <dbReference type="NCBI Taxonomy" id="381751"/>
    <lineage>
        <taxon>Bacteria</taxon>
        <taxon>Pseudomonadati</taxon>
        <taxon>Aquificota</taxon>
        <taxon>Aquificia</taxon>
        <taxon>Aquificales</taxon>
        <taxon>Aquificaceae</taxon>
        <taxon>Thermocrinis</taxon>
    </lineage>
</organism>